<dbReference type="InterPro" id="IPR036942">
    <property type="entry name" value="Beta-barrel_TonB_sf"/>
</dbReference>
<proteinExistence type="inferred from homology"/>
<evidence type="ECO:0000259" key="14">
    <source>
        <dbReference type="Pfam" id="PF07715"/>
    </source>
</evidence>
<keyword evidence="8 12" id="KW-0798">TonB box</keyword>
<comment type="subcellular location">
    <subcellularLocation>
        <location evidence="1 11">Cell outer membrane</location>
        <topology evidence="1 11">Multi-pass membrane protein</topology>
    </subcellularLocation>
</comment>
<keyword evidence="2 11" id="KW-0813">Transport</keyword>
<organism evidence="15 16">
    <name type="scientific">Sphingobium algorifonticola</name>
    <dbReference type="NCBI Taxonomy" id="2008318"/>
    <lineage>
        <taxon>Bacteria</taxon>
        <taxon>Pseudomonadati</taxon>
        <taxon>Pseudomonadota</taxon>
        <taxon>Alphaproteobacteria</taxon>
        <taxon>Sphingomonadales</taxon>
        <taxon>Sphingomonadaceae</taxon>
        <taxon>Sphingobium</taxon>
    </lineage>
</organism>
<dbReference type="GO" id="GO:0006826">
    <property type="term" value="P:iron ion transport"/>
    <property type="evidence" value="ECO:0007669"/>
    <property type="project" value="UniProtKB-KW"/>
</dbReference>
<dbReference type="SUPFAM" id="SSF56935">
    <property type="entry name" value="Porins"/>
    <property type="match status" value="1"/>
</dbReference>
<accession>A0A437JBD7</accession>
<comment type="similarity">
    <text evidence="11 12">Belongs to the TonB-dependent receptor family.</text>
</comment>
<feature type="domain" description="TonB-dependent receptor plug" evidence="14">
    <location>
        <begin position="80"/>
        <end position="188"/>
    </location>
</feature>
<evidence type="ECO:0000313" key="15">
    <source>
        <dbReference type="EMBL" id="RVT43217.1"/>
    </source>
</evidence>
<evidence type="ECO:0000313" key="16">
    <source>
        <dbReference type="Proteomes" id="UP000282977"/>
    </source>
</evidence>
<sequence length="779" mass="85020">MNRKQQEGRQSDSAGRRNAKGWCEMMGFSRKARVFSSIGAIATVLVSGVACAQGPAAADPQAGATLDEIVVTAQMRSENVQDVPAAISVVSGDVLASSAVVTSTEIFQLVPNLTVNKTFDLSNPRIYLRGVGSSDFNANSANPIGVYVDEVYISDSSALQFQLFDTERVEVLRGPQGTLYGRNTTAGAINYISRQPSSDTNGYLSARYGNFDEFSLQGAVGLPITDSLSVRVAANHYERDNYMFNSVTNARTKGARSDSGRIMVHYEGANNFTIDANVHAGEGQIGQFAQHRGVASTASGGACTASAALAGQCVDFLGYRDTDGDPFRAAFDRSGVEKVTSYGGYLKVGVDLGFARLLSITAYDDIKRRTGIDNDVSPANTFTINYANDSEQFTQELRLTSPGGQRLNWIAGAYFYDFRIKADNDFDVFRALRPVFGFNPQPAPGQPLVAFVTQDYAQRTRAYAVFARGDYAFTDALKLTLGIRYTKERARFVENLAFTEPQFAIPLFVNEKRRFSDSNISGNISLDYQVTDDALLYASVARGFKSGGFNGGVVFNPRQLDPYDSETLTSYELGLKSDLFGKRLRFNLSGFYYAYQDLQLFTLVNNNNVPTSILDNAGRARVYGVEAELTARPVTGLTIGASLGLLATKLTEFITTGGVDFTDNKLPGAPSMTANVSVAYSIPVTGSHALTLRADSSYRGSSFYTVANLERLRQKSRILSNARIEFGPDSNTGWQIALYARNIFRKKYEVAIQDFSDFGFDYVVPGDPRTYGAELLFKF</sequence>
<dbReference type="Pfam" id="PF00593">
    <property type="entry name" value="TonB_dep_Rec_b-barrel"/>
    <property type="match status" value="1"/>
</dbReference>
<dbReference type="CDD" id="cd01347">
    <property type="entry name" value="ligand_gated_channel"/>
    <property type="match status" value="1"/>
</dbReference>
<dbReference type="PROSITE" id="PS52016">
    <property type="entry name" value="TONB_DEPENDENT_REC_3"/>
    <property type="match status" value="1"/>
</dbReference>
<evidence type="ECO:0000256" key="1">
    <source>
        <dbReference type="ARBA" id="ARBA00004571"/>
    </source>
</evidence>
<dbReference type="Pfam" id="PF07715">
    <property type="entry name" value="Plug"/>
    <property type="match status" value="1"/>
</dbReference>
<dbReference type="GO" id="GO:0009279">
    <property type="term" value="C:cell outer membrane"/>
    <property type="evidence" value="ECO:0007669"/>
    <property type="project" value="UniProtKB-SubCell"/>
</dbReference>
<keyword evidence="6" id="KW-0408">Iron</keyword>
<dbReference type="Gene3D" id="2.40.170.20">
    <property type="entry name" value="TonB-dependent receptor, beta-barrel domain"/>
    <property type="match status" value="1"/>
</dbReference>
<dbReference type="EMBL" id="RZUL01000001">
    <property type="protein sequence ID" value="RVT43217.1"/>
    <property type="molecule type" value="Genomic_DNA"/>
</dbReference>
<keyword evidence="4" id="KW-0410">Iron transport</keyword>
<dbReference type="PANTHER" id="PTHR32552">
    <property type="entry name" value="FERRICHROME IRON RECEPTOR-RELATED"/>
    <property type="match status" value="1"/>
</dbReference>
<keyword evidence="5 11" id="KW-0812">Transmembrane</keyword>
<dbReference type="AlphaFoldDB" id="A0A437JBD7"/>
<keyword evidence="16" id="KW-1185">Reference proteome</keyword>
<reference evidence="15 16" key="1">
    <citation type="submission" date="2019-01" db="EMBL/GenBank/DDBJ databases">
        <authorList>
            <person name="Chen W.-M."/>
        </authorList>
    </citation>
    <scope>NUCLEOTIDE SEQUENCE [LARGE SCALE GENOMIC DNA]</scope>
    <source>
        <strain evidence="15 16">TLA-22</strain>
    </source>
</reference>
<evidence type="ECO:0000256" key="6">
    <source>
        <dbReference type="ARBA" id="ARBA00023004"/>
    </source>
</evidence>
<evidence type="ECO:0000259" key="13">
    <source>
        <dbReference type="Pfam" id="PF00593"/>
    </source>
</evidence>
<keyword evidence="3 11" id="KW-1134">Transmembrane beta strand</keyword>
<feature type="domain" description="TonB-dependent receptor-like beta-barrel" evidence="13">
    <location>
        <begin position="323"/>
        <end position="743"/>
    </location>
</feature>
<evidence type="ECO:0000256" key="11">
    <source>
        <dbReference type="PROSITE-ProRule" id="PRU01360"/>
    </source>
</evidence>
<dbReference type="InterPro" id="IPR012910">
    <property type="entry name" value="Plug_dom"/>
</dbReference>
<name>A0A437JBD7_9SPHN</name>
<dbReference type="PANTHER" id="PTHR32552:SF81">
    <property type="entry name" value="TONB-DEPENDENT OUTER MEMBRANE RECEPTOR"/>
    <property type="match status" value="1"/>
</dbReference>
<dbReference type="InterPro" id="IPR039426">
    <property type="entry name" value="TonB-dep_rcpt-like"/>
</dbReference>
<dbReference type="OrthoDB" id="7577471at2"/>
<evidence type="ECO:0000256" key="3">
    <source>
        <dbReference type="ARBA" id="ARBA00022452"/>
    </source>
</evidence>
<evidence type="ECO:0000256" key="7">
    <source>
        <dbReference type="ARBA" id="ARBA00023065"/>
    </source>
</evidence>
<keyword evidence="15" id="KW-0675">Receptor</keyword>
<evidence type="ECO:0000256" key="8">
    <source>
        <dbReference type="ARBA" id="ARBA00023077"/>
    </source>
</evidence>
<evidence type="ECO:0000256" key="10">
    <source>
        <dbReference type="ARBA" id="ARBA00023237"/>
    </source>
</evidence>
<keyword evidence="9 11" id="KW-0472">Membrane</keyword>
<dbReference type="Proteomes" id="UP000282977">
    <property type="component" value="Unassembled WGS sequence"/>
</dbReference>
<dbReference type="InterPro" id="IPR000531">
    <property type="entry name" value="Beta-barrel_TonB"/>
</dbReference>
<keyword evidence="7" id="KW-0406">Ion transport</keyword>
<gene>
    <name evidence="15" type="ORF">ENE74_00825</name>
</gene>
<keyword evidence="10 11" id="KW-0998">Cell outer membrane</keyword>
<evidence type="ECO:0000256" key="5">
    <source>
        <dbReference type="ARBA" id="ARBA00022692"/>
    </source>
</evidence>
<protein>
    <submittedName>
        <fullName evidence="15">TonB-dependent receptor</fullName>
    </submittedName>
</protein>
<evidence type="ECO:0000256" key="4">
    <source>
        <dbReference type="ARBA" id="ARBA00022496"/>
    </source>
</evidence>
<comment type="caution">
    <text evidence="15">The sequence shown here is derived from an EMBL/GenBank/DDBJ whole genome shotgun (WGS) entry which is preliminary data.</text>
</comment>
<evidence type="ECO:0000256" key="9">
    <source>
        <dbReference type="ARBA" id="ARBA00023136"/>
    </source>
</evidence>
<evidence type="ECO:0000256" key="12">
    <source>
        <dbReference type="RuleBase" id="RU003357"/>
    </source>
</evidence>
<evidence type="ECO:0000256" key="2">
    <source>
        <dbReference type="ARBA" id="ARBA00022448"/>
    </source>
</evidence>